<dbReference type="Gene3D" id="3.20.20.450">
    <property type="entry name" value="EAL domain"/>
    <property type="match status" value="1"/>
</dbReference>
<evidence type="ECO:0000259" key="1">
    <source>
        <dbReference type="PROSITE" id="PS50883"/>
    </source>
</evidence>
<dbReference type="PROSITE" id="PS50883">
    <property type="entry name" value="EAL"/>
    <property type="match status" value="1"/>
</dbReference>
<keyword evidence="3" id="KW-1185">Reference proteome</keyword>
<reference evidence="2 3" key="1">
    <citation type="submission" date="2015-11" db="EMBL/GenBank/DDBJ databases">
        <title>Genomic Taxonomy of the Vibrionaceae.</title>
        <authorList>
            <person name="Gomez-Gil B."/>
            <person name="Enciso-Ibarra J."/>
        </authorList>
    </citation>
    <scope>NUCLEOTIDE SEQUENCE [LARGE SCALE GENOMIC DNA]</scope>
    <source>
        <strain evidence="2 3">CAIM 912</strain>
    </source>
</reference>
<comment type="caution">
    <text evidence="2">The sequence shown here is derived from an EMBL/GenBank/DDBJ whole genome shotgun (WGS) entry which is preliminary data.</text>
</comment>
<accession>A0A135I5Q8</accession>
<dbReference type="SUPFAM" id="SSF141868">
    <property type="entry name" value="EAL domain-like"/>
    <property type="match status" value="1"/>
</dbReference>
<dbReference type="InterPro" id="IPR050706">
    <property type="entry name" value="Cyclic-di-GMP_PDE-like"/>
</dbReference>
<dbReference type="PANTHER" id="PTHR33121">
    <property type="entry name" value="CYCLIC DI-GMP PHOSPHODIESTERASE PDEF"/>
    <property type="match status" value="1"/>
</dbReference>
<name>A0A135I5Q8_9GAMM</name>
<protein>
    <recommendedName>
        <fullName evidence="1">EAL domain-containing protein</fullName>
    </recommendedName>
</protein>
<dbReference type="InterPro" id="IPR035919">
    <property type="entry name" value="EAL_sf"/>
</dbReference>
<sequence length="215" mass="24240">MHYQAIYTDKNISYAEALFRNDEVSDMESFIKSQADALAFDKKVIEKVISEIEIHRPSFPISVNVSAASICNENFVDFCCSTLLQHNLYLELIEDGYPLDYLSAKENISKLEVAGVKVIMDDFGVKDANFINLIRLGIKNIKIDKSLVLNVDSDTEKQRILKSIVGILDFMKIEQITYEGVETNAQYDAVRNISKHCAIQGFLLSQPTSMANLTI</sequence>
<dbReference type="SMART" id="SM00052">
    <property type="entry name" value="EAL"/>
    <property type="match status" value="1"/>
</dbReference>
<dbReference type="InterPro" id="IPR001633">
    <property type="entry name" value="EAL_dom"/>
</dbReference>
<feature type="domain" description="EAL" evidence="1">
    <location>
        <begin position="1"/>
        <end position="215"/>
    </location>
</feature>
<evidence type="ECO:0000313" key="2">
    <source>
        <dbReference type="EMBL" id="KXF80783.1"/>
    </source>
</evidence>
<dbReference type="EMBL" id="LNTY01000049">
    <property type="protein sequence ID" value="KXF80783.1"/>
    <property type="molecule type" value="Genomic_DNA"/>
</dbReference>
<evidence type="ECO:0000313" key="3">
    <source>
        <dbReference type="Proteomes" id="UP000070529"/>
    </source>
</evidence>
<dbReference type="Pfam" id="PF00563">
    <property type="entry name" value="EAL"/>
    <property type="match status" value="1"/>
</dbReference>
<organism evidence="2 3">
    <name type="scientific">Enterovibrio coralii</name>
    <dbReference type="NCBI Taxonomy" id="294935"/>
    <lineage>
        <taxon>Bacteria</taxon>
        <taxon>Pseudomonadati</taxon>
        <taxon>Pseudomonadota</taxon>
        <taxon>Gammaproteobacteria</taxon>
        <taxon>Vibrionales</taxon>
        <taxon>Vibrionaceae</taxon>
        <taxon>Enterovibrio</taxon>
    </lineage>
</organism>
<dbReference type="CDD" id="cd01948">
    <property type="entry name" value="EAL"/>
    <property type="match status" value="1"/>
</dbReference>
<dbReference type="Proteomes" id="UP000070529">
    <property type="component" value="Unassembled WGS sequence"/>
</dbReference>
<dbReference type="AlphaFoldDB" id="A0A135I5Q8"/>
<dbReference type="GO" id="GO:0071111">
    <property type="term" value="F:cyclic-guanylate-specific phosphodiesterase activity"/>
    <property type="evidence" value="ECO:0007669"/>
    <property type="project" value="InterPro"/>
</dbReference>
<proteinExistence type="predicted"/>
<dbReference type="STRING" id="294935.ATN88_16015"/>
<gene>
    <name evidence="2" type="ORF">ATN88_16015</name>
</gene>
<dbReference type="PANTHER" id="PTHR33121:SF79">
    <property type="entry name" value="CYCLIC DI-GMP PHOSPHODIESTERASE PDED-RELATED"/>
    <property type="match status" value="1"/>
</dbReference>